<evidence type="ECO:0000256" key="1">
    <source>
        <dbReference type="ARBA" id="ARBA00001974"/>
    </source>
</evidence>
<keyword evidence="3" id="KW-0274">FAD</keyword>
<dbReference type="EC" id="1.5.3.2" evidence="6"/>
<sequence>MGTDAEVGVVGLGSMGSAALWQVAGRGVDVIGFDQFEPGHPFGAGHGESKIFRTAYAEGPEYLPMLRAALPLWRQLEEETGRPLLTMTGGMVIGPLDHDFIGRALRSARENGLQHRVFDAREAEQRWPQLRLQPGEHVVWEPRAGVLRPELAVVTAVDRARELGARVVSGVRVQSVVQDGDEVEIRTPERTWRVGRAILAVGSWISKVVGAAELPFWVERQVQAWFPVEDRDLYHPERFGIFIRALDARSTWYGFPTLDGRTIKVAFHHADGRPSDPDTLDREVDASDIEPLREIAMANLRYLSPEVVKTQVCMYCNTPDEHFVIGPMPGSPRIVLCGPMAGHGFKFSTVVGAIGADLVVEGRTDFDIRPFDPARLPALAAV</sequence>
<dbReference type="SUPFAM" id="SSF54373">
    <property type="entry name" value="FAD-linked reductases, C-terminal domain"/>
    <property type="match status" value="1"/>
</dbReference>
<protein>
    <submittedName>
        <fullName evidence="6">N-methyl-L-tryptophan oxidase</fullName>
        <ecNumber evidence="6">1.5.3.2</ecNumber>
    </submittedName>
</protein>
<keyword evidence="7" id="KW-1185">Reference proteome</keyword>
<dbReference type="Pfam" id="PF01266">
    <property type="entry name" value="DAO"/>
    <property type="match status" value="1"/>
</dbReference>
<accession>A0A934N8F5</accession>
<dbReference type="PANTHER" id="PTHR10961">
    <property type="entry name" value="PEROXISOMAL SARCOSINE OXIDASE"/>
    <property type="match status" value="1"/>
</dbReference>
<comment type="caution">
    <text evidence="6">The sequence shown here is derived from an EMBL/GenBank/DDBJ whole genome shotgun (WGS) entry which is preliminary data.</text>
</comment>
<name>A0A934N8F5_9BACT</name>
<dbReference type="AlphaFoldDB" id="A0A934N8F5"/>
<evidence type="ECO:0000313" key="7">
    <source>
        <dbReference type="Proteomes" id="UP000612893"/>
    </source>
</evidence>
<evidence type="ECO:0000256" key="3">
    <source>
        <dbReference type="ARBA" id="ARBA00022827"/>
    </source>
</evidence>
<evidence type="ECO:0000313" key="6">
    <source>
        <dbReference type="EMBL" id="MBJ7597544.1"/>
    </source>
</evidence>
<dbReference type="Gene3D" id="3.30.9.10">
    <property type="entry name" value="D-Amino Acid Oxidase, subunit A, domain 2"/>
    <property type="match status" value="1"/>
</dbReference>
<comment type="cofactor">
    <cofactor evidence="1">
        <name>FAD</name>
        <dbReference type="ChEBI" id="CHEBI:57692"/>
    </cofactor>
</comment>
<keyword evidence="4 6" id="KW-0560">Oxidoreductase</keyword>
<evidence type="ECO:0000256" key="2">
    <source>
        <dbReference type="ARBA" id="ARBA00022630"/>
    </source>
</evidence>
<evidence type="ECO:0000259" key="5">
    <source>
        <dbReference type="Pfam" id="PF01266"/>
    </source>
</evidence>
<dbReference type="Gene3D" id="3.50.50.60">
    <property type="entry name" value="FAD/NAD(P)-binding domain"/>
    <property type="match status" value="1"/>
</dbReference>
<dbReference type="InterPro" id="IPR006076">
    <property type="entry name" value="FAD-dep_OxRdtase"/>
</dbReference>
<dbReference type="InterPro" id="IPR036188">
    <property type="entry name" value="FAD/NAD-bd_sf"/>
</dbReference>
<dbReference type="SUPFAM" id="SSF51905">
    <property type="entry name" value="FAD/NAD(P)-binding domain"/>
    <property type="match status" value="1"/>
</dbReference>
<organism evidence="6 7">
    <name type="scientific">Candidatus Nephthysia bennettiae</name>
    <dbReference type="NCBI Taxonomy" id="3127016"/>
    <lineage>
        <taxon>Bacteria</taxon>
        <taxon>Bacillati</taxon>
        <taxon>Candidatus Dormiibacterota</taxon>
        <taxon>Candidatus Dormibacteria</taxon>
        <taxon>Candidatus Dormibacterales</taxon>
        <taxon>Candidatus Dormibacteraceae</taxon>
        <taxon>Candidatus Nephthysia</taxon>
    </lineage>
</organism>
<dbReference type="GO" id="GO:0050131">
    <property type="term" value="F:N-methyl-L-amino-acid oxidase activity"/>
    <property type="evidence" value="ECO:0007669"/>
    <property type="project" value="UniProtKB-EC"/>
</dbReference>
<dbReference type="EMBL" id="JAEKNR010000066">
    <property type="protein sequence ID" value="MBJ7597544.1"/>
    <property type="molecule type" value="Genomic_DNA"/>
</dbReference>
<reference evidence="6" key="1">
    <citation type="submission" date="2020-10" db="EMBL/GenBank/DDBJ databases">
        <title>Ca. Dormibacterota MAGs.</title>
        <authorList>
            <person name="Montgomery K."/>
        </authorList>
    </citation>
    <scope>NUCLEOTIDE SEQUENCE [LARGE SCALE GENOMIC DNA]</scope>
    <source>
        <strain evidence="6">SC8812_S17_10</strain>
    </source>
</reference>
<feature type="domain" description="FAD dependent oxidoreductase" evidence="5">
    <location>
        <begin position="7"/>
        <end position="358"/>
    </location>
</feature>
<keyword evidence="2" id="KW-0285">Flavoprotein</keyword>
<dbReference type="NCBIfam" id="NF008425">
    <property type="entry name" value="PRK11259.1"/>
    <property type="match status" value="1"/>
</dbReference>
<dbReference type="Proteomes" id="UP000612893">
    <property type="component" value="Unassembled WGS sequence"/>
</dbReference>
<proteinExistence type="predicted"/>
<dbReference type="RefSeq" id="WP_338199858.1">
    <property type="nucleotide sequence ID" value="NZ_JAEKNR010000066.1"/>
</dbReference>
<evidence type="ECO:0000256" key="4">
    <source>
        <dbReference type="ARBA" id="ARBA00023002"/>
    </source>
</evidence>
<gene>
    <name evidence="6" type="primary">solA</name>
    <name evidence="6" type="ORF">JF922_05600</name>
</gene>
<dbReference type="InterPro" id="IPR045170">
    <property type="entry name" value="MTOX"/>
</dbReference>
<dbReference type="PANTHER" id="PTHR10961:SF7">
    <property type="entry name" value="FAD DEPENDENT OXIDOREDUCTASE DOMAIN-CONTAINING PROTEIN"/>
    <property type="match status" value="1"/>
</dbReference>